<sequence>MNNEQLQDWLTALNERWRSSVEKQALKDVGHEQMLLKLEACNTHYLINYLKCNYADVDLIQPVLGQLLACYCRGGVLRYFTMQCIPSLIHLYLLALAKRQKKSISMFEILFLAIYNEEILVAGTSSGSGMKKVDKIRIPSTRFPSVYHDPRKLNILSDVSFKSGSTSFVEMTVRIGPYKSADKITPENRQTILTRLLKSVNSCLCRLSHDVICKYICSTTISVCQSGFHFSETSLKSRVCDEDLCSEELDEFSMKPRLQSSAQYLLESLNGLYFALFNGESQLAIQAIDAVHQRALYEFYSDVILVTNSIKDTLLESSFQSNERLLKCNRSNHGKVDGRRGSELITNSSLRLKKMPEDISPVVDDSSKECIFSDGKFLFIHSGLFRCHTII</sequence>
<accession>A0A0N5CY56</accession>
<evidence type="ECO:0000256" key="2">
    <source>
        <dbReference type="ARBA" id="ARBA00004514"/>
    </source>
</evidence>
<dbReference type="PANTHER" id="PTHR31220">
    <property type="entry name" value="HYCCIN RELATED"/>
    <property type="match status" value="1"/>
</dbReference>
<gene>
    <name evidence="7" type="ORF">TCLT_LOCUS5352</name>
</gene>
<protein>
    <submittedName>
        <fullName evidence="9">PH domain-containing protein</fullName>
    </submittedName>
</protein>
<comment type="similarity">
    <text evidence="6">Belongs to the Hyccin family.</text>
</comment>
<dbReference type="Pfam" id="PF09790">
    <property type="entry name" value="Hyccin"/>
    <property type="match status" value="1"/>
</dbReference>
<evidence type="ECO:0000256" key="1">
    <source>
        <dbReference type="ARBA" id="ARBA00004236"/>
    </source>
</evidence>
<dbReference type="GO" id="GO:0005886">
    <property type="term" value="C:plasma membrane"/>
    <property type="evidence" value="ECO:0007669"/>
    <property type="project" value="UniProtKB-SubCell"/>
</dbReference>
<reference evidence="9" key="1">
    <citation type="submission" date="2017-02" db="UniProtKB">
        <authorList>
            <consortium name="WormBaseParasite"/>
        </authorList>
    </citation>
    <scope>IDENTIFICATION</scope>
</reference>
<evidence type="ECO:0000256" key="6">
    <source>
        <dbReference type="ARBA" id="ARBA00034482"/>
    </source>
</evidence>
<keyword evidence="5" id="KW-0472">Membrane</keyword>
<comment type="subcellular location">
    <subcellularLocation>
        <location evidence="1">Cell membrane</location>
    </subcellularLocation>
    <subcellularLocation>
        <location evidence="2">Cytoplasm</location>
        <location evidence="2">Cytosol</location>
    </subcellularLocation>
</comment>
<dbReference type="EMBL" id="UYYF01004334">
    <property type="protein sequence ID" value="VDN02583.1"/>
    <property type="molecule type" value="Genomic_DNA"/>
</dbReference>
<dbReference type="OMA" id="YEFYADV"/>
<dbReference type="WBParaSite" id="TCLT_0000536301-mRNA-1">
    <property type="protein sequence ID" value="TCLT_0000536301-mRNA-1"/>
    <property type="gene ID" value="TCLT_0000536301"/>
</dbReference>
<dbReference type="OrthoDB" id="18937at2759"/>
<evidence type="ECO:0000313" key="9">
    <source>
        <dbReference type="WBParaSite" id="TCLT_0000536301-mRNA-1"/>
    </source>
</evidence>
<dbReference type="GO" id="GO:0046854">
    <property type="term" value="P:phosphatidylinositol phosphate biosynthetic process"/>
    <property type="evidence" value="ECO:0007669"/>
    <property type="project" value="TreeGrafter"/>
</dbReference>
<keyword evidence="8" id="KW-1185">Reference proteome</keyword>
<reference evidence="7 8" key="2">
    <citation type="submission" date="2018-11" db="EMBL/GenBank/DDBJ databases">
        <authorList>
            <consortium name="Pathogen Informatics"/>
        </authorList>
    </citation>
    <scope>NUCLEOTIDE SEQUENCE [LARGE SCALE GENOMIC DNA]</scope>
</reference>
<evidence type="ECO:0000313" key="8">
    <source>
        <dbReference type="Proteomes" id="UP000276776"/>
    </source>
</evidence>
<dbReference type="Proteomes" id="UP000276776">
    <property type="component" value="Unassembled WGS sequence"/>
</dbReference>
<organism evidence="9">
    <name type="scientific">Thelazia callipaeda</name>
    <name type="common">Oriental eyeworm</name>
    <name type="synonym">Parasitic nematode</name>
    <dbReference type="NCBI Taxonomy" id="103827"/>
    <lineage>
        <taxon>Eukaryota</taxon>
        <taxon>Metazoa</taxon>
        <taxon>Ecdysozoa</taxon>
        <taxon>Nematoda</taxon>
        <taxon>Chromadorea</taxon>
        <taxon>Rhabditida</taxon>
        <taxon>Spirurina</taxon>
        <taxon>Spiruromorpha</taxon>
        <taxon>Thelazioidea</taxon>
        <taxon>Thelaziidae</taxon>
        <taxon>Thelazia</taxon>
    </lineage>
</organism>
<evidence type="ECO:0000256" key="4">
    <source>
        <dbReference type="ARBA" id="ARBA00022490"/>
    </source>
</evidence>
<evidence type="ECO:0000256" key="3">
    <source>
        <dbReference type="ARBA" id="ARBA00022475"/>
    </source>
</evidence>
<evidence type="ECO:0000256" key="5">
    <source>
        <dbReference type="ARBA" id="ARBA00023136"/>
    </source>
</evidence>
<keyword evidence="3" id="KW-1003">Cell membrane</keyword>
<dbReference type="PANTHER" id="PTHR31220:SF1">
    <property type="entry name" value="GH21176P"/>
    <property type="match status" value="1"/>
</dbReference>
<dbReference type="GO" id="GO:0005829">
    <property type="term" value="C:cytosol"/>
    <property type="evidence" value="ECO:0007669"/>
    <property type="project" value="UniProtKB-SubCell"/>
</dbReference>
<proteinExistence type="inferred from homology"/>
<keyword evidence="4" id="KW-0963">Cytoplasm</keyword>
<dbReference type="AlphaFoldDB" id="A0A0N5CY56"/>
<dbReference type="STRING" id="103827.A0A0N5CY56"/>
<dbReference type="InterPro" id="IPR018619">
    <property type="entry name" value="Hyccin"/>
</dbReference>
<dbReference type="GO" id="GO:0072659">
    <property type="term" value="P:protein localization to plasma membrane"/>
    <property type="evidence" value="ECO:0007669"/>
    <property type="project" value="TreeGrafter"/>
</dbReference>
<name>A0A0N5CY56_THECL</name>
<evidence type="ECO:0000313" key="7">
    <source>
        <dbReference type="EMBL" id="VDN02583.1"/>
    </source>
</evidence>